<feature type="compositionally biased region" description="Polar residues" evidence="1">
    <location>
        <begin position="78"/>
        <end position="88"/>
    </location>
</feature>
<dbReference type="EMBL" id="EQ962655">
    <property type="protein sequence ID" value="EED18364.1"/>
    <property type="molecule type" value="Genomic_DNA"/>
</dbReference>
<dbReference type="Proteomes" id="UP000001745">
    <property type="component" value="Unassembled WGS sequence"/>
</dbReference>
<dbReference type="GeneID" id="8102447"/>
<dbReference type="VEuPathDB" id="FungiDB:TSTA_121080"/>
<dbReference type="Pfam" id="PF11595">
    <property type="entry name" value="DUF3245"/>
    <property type="match status" value="1"/>
</dbReference>
<keyword evidence="3" id="KW-1185">Reference proteome</keyword>
<feature type="compositionally biased region" description="Acidic residues" evidence="1">
    <location>
        <begin position="136"/>
        <end position="146"/>
    </location>
</feature>
<dbReference type="OMA" id="KQNYAHD"/>
<organism evidence="2 3">
    <name type="scientific">Talaromyces stipitatus (strain ATCC 10500 / CBS 375.48 / QM 6759 / NRRL 1006)</name>
    <name type="common">Penicillium stipitatum</name>
    <dbReference type="NCBI Taxonomy" id="441959"/>
    <lineage>
        <taxon>Eukaryota</taxon>
        <taxon>Fungi</taxon>
        <taxon>Dikarya</taxon>
        <taxon>Ascomycota</taxon>
        <taxon>Pezizomycotina</taxon>
        <taxon>Eurotiomycetes</taxon>
        <taxon>Eurotiomycetidae</taxon>
        <taxon>Eurotiales</taxon>
        <taxon>Trichocomaceae</taxon>
        <taxon>Talaromyces</taxon>
        <taxon>Talaromyces sect. Talaromyces</taxon>
    </lineage>
</organism>
<dbReference type="RefSeq" id="XP_002482356.1">
    <property type="nucleotide sequence ID" value="XM_002482311.1"/>
</dbReference>
<dbReference type="AlphaFoldDB" id="B8MA35"/>
<feature type="region of interest" description="Disordered" evidence="1">
    <location>
        <begin position="72"/>
        <end position="207"/>
    </location>
</feature>
<feature type="region of interest" description="Disordered" evidence="1">
    <location>
        <begin position="31"/>
        <end position="55"/>
    </location>
</feature>
<feature type="compositionally biased region" description="Polar residues" evidence="1">
    <location>
        <begin position="35"/>
        <end position="44"/>
    </location>
</feature>
<name>B8MA35_TALSN</name>
<feature type="compositionally biased region" description="Low complexity" evidence="1">
    <location>
        <begin position="188"/>
        <end position="197"/>
    </location>
</feature>
<dbReference type="InParanoid" id="B8MA35"/>
<gene>
    <name evidence="2" type="ORF">TSTA_121080</name>
</gene>
<dbReference type="eggNOG" id="ENOG502SRM2">
    <property type="taxonomic scope" value="Eukaryota"/>
</dbReference>
<evidence type="ECO:0000256" key="1">
    <source>
        <dbReference type="SAM" id="MobiDB-lite"/>
    </source>
</evidence>
<dbReference type="InterPro" id="IPR021641">
    <property type="entry name" value="DUF3245"/>
</dbReference>
<sequence>MSTTKPPNEADIIFNRANIALARSQRLVASWLPPRTTSEQSNELGGNKDDEKDDDEIFVAVPERLGLGAPIPVKDAFNSLNTGNTTTNKLDDKLRQRLLGRNAKKIMQQQQKQKQQAALSRGKTGESEDKNGKEEVVEDDDDDEEEGRTSLGKKKQPKQTLRTESEVNGIVTDNTPDIDETNINDTETQIPTIPTIPASNKRKKTAKVSYLDEILQDRRKKKKKRND</sequence>
<feature type="compositionally biased region" description="Basic and acidic residues" evidence="1">
    <location>
        <begin position="123"/>
        <end position="135"/>
    </location>
</feature>
<dbReference type="OrthoDB" id="3438340at2759"/>
<evidence type="ECO:0000313" key="3">
    <source>
        <dbReference type="Proteomes" id="UP000001745"/>
    </source>
</evidence>
<reference evidence="3" key="1">
    <citation type="journal article" date="2015" name="Genome Announc.">
        <title>Genome sequence of the AIDS-associated pathogen Penicillium marneffei (ATCC18224) and its near taxonomic relative Talaromyces stipitatus (ATCC10500).</title>
        <authorList>
            <person name="Nierman W.C."/>
            <person name="Fedorova-Abrams N.D."/>
            <person name="Andrianopoulos A."/>
        </authorList>
    </citation>
    <scope>NUCLEOTIDE SEQUENCE [LARGE SCALE GENOMIC DNA]</scope>
    <source>
        <strain evidence="3">ATCC 10500 / CBS 375.48 / QM 6759 / NRRL 1006</strain>
    </source>
</reference>
<proteinExistence type="predicted"/>
<accession>B8MA35</accession>
<evidence type="ECO:0000313" key="2">
    <source>
        <dbReference type="EMBL" id="EED18364.1"/>
    </source>
</evidence>
<dbReference type="HOGENOM" id="CLU_096588_0_0_1"/>
<protein>
    <submittedName>
        <fullName evidence="2">Uncharacterized protein</fullName>
    </submittedName>
</protein>
<dbReference type="PhylomeDB" id="B8MA35"/>